<dbReference type="GO" id="GO:0009897">
    <property type="term" value="C:external side of plasma membrane"/>
    <property type="evidence" value="ECO:0007669"/>
    <property type="project" value="TreeGrafter"/>
</dbReference>
<comment type="subcellular location">
    <subcellularLocation>
        <location evidence="3">Membrane</location>
        <topology evidence="3">Single-pass type I membrane protein</topology>
    </subcellularLocation>
</comment>
<dbReference type="InterPro" id="IPR013519">
    <property type="entry name" value="Int_alpha_beta-p"/>
</dbReference>
<evidence type="ECO:0000256" key="2">
    <source>
        <dbReference type="PROSITE-ProRule" id="PRU00803"/>
    </source>
</evidence>
<evidence type="ECO:0000256" key="1">
    <source>
        <dbReference type="ARBA" id="ARBA00023180"/>
    </source>
</evidence>
<sequence length="214" mass="22075">DLLVGAPLFMARTGEGRVQEVGRVYLYLQLPATSPLAPSDPLAPSAAPTMAPTPAMALTGPQEFGRFGSAIAPLGDLDLDGFNGGVKPPHPPADPPGTDVAVGAPLGAEGRQGLVYIYSGGGSGLHPEPSQVLRGQWAPGRHPDFFGAALRGATDLDGNGYPDLLVGAFGVDTAVVYRGRPIVQASATLSVSPTMFNPEERGCQLEDSGHQVPW</sequence>
<dbReference type="GO" id="GO:0007229">
    <property type="term" value="P:integrin-mediated signaling pathway"/>
    <property type="evidence" value="ECO:0007669"/>
    <property type="project" value="UniProtKB-KW"/>
</dbReference>
<evidence type="ECO:0000313" key="5">
    <source>
        <dbReference type="Proteomes" id="UP000565785"/>
    </source>
</evidence>
<dbReference type="Proteomes" id="UP000565785">
    <property type="component" value="Unassembled WGS sequence"/>
</dbReference>
<feature type="non-terminal residue" evidence="4">
    <location>
        <position position="1"/>
    </location>
</feature>
<dbReference type="GO" id="GO:0007160">
    <property type="term" value="P:cell-matrix adhesion"/>
    <property type="evidence" value="ECO:0007669"/>
    <property type="project" value="TreeGrafter"/>
</dbReference>
<dbReference type="PANTHER" id="PTHR23220">
    <property type="entry name" value="INTEGRIN ALPHA"/>
    <property type="match status" value="1"/>
</dbReference>
<keyword evidence="5" id="KW-1185">Reference proteome</keyword>
<dbReference type="OrthoDB" id="5317514at2759"/>
<evidence type="ECO:0000256" key="3">
    <source>
        <dbReference type="RuleBase" id="RU003762"/>
    </source>
</evidence>
<feature type="repeat" description="FG-GAP" evidence="2">
    <location>
        <begin position="131"/>
        <end position="194"/>
    </location>
</feature>
<dbReference type="EMBL" id="VXBP01001545">
    <property type="protein sequence ID" value="NXN92889.1"/>
    <property type="molecule type" value="Genomic_DNA"/>
</dbReference>
<keyword evidence="3" id="KW-0675">Receptor</keyword>
<keyword evidence="3" id="KW-0130">Cell adhesion</keyword>
<accession>A0A7L1N0G8</accession>
<reference evidence="4 5" key="1">
    <citation type="submission" date="2019-09" db="EMBL/GenBank/DDBJ databases">
        <title>Bird 10,000 Genomes (B10K) Project - Family phase.</title>
        <authorList>
            <person name="Zhang G."/>
        </authorList>
    </citation>
    <scope>NUCLEOTIDE SEQUENCE [LARGE SCALE GENOMIC DNA]</scope>
    <source>
        <strain evidence="4">B10K-DU-002-35</strain>
        <tissue evidence="4">Muscle</tissue>
    </source>
</reference>
<comment type="similarity">
    <text evidence="3">Belongs to the integrin alpha chain family.</text>
</comment>
<organism evidence="4 5">
    <name type="scientific">Rhinopomastus cyanomelas</name>
    <name type="common">Common scimitarbill</name>
    <dbReference type="NCBI Taxonomy" id="113115"/>
    <lineage>
        <taxon>Eukaryota</taxon>
        <taxon>Metazoa</taxon>
        <taxon>Chordata</taxon>
        <taxon>Craniata</taxon>
        <taxon>Vertebrata</taxon>
        <taxon>Euteleostomi</taxon>
        <taxon>Archelosauria</taxon>
        <taxon>Archosauria</taxon>
        <taxon>Dinosauria</taxon>
        <taxon>Saurischia</taxon>
        <taxon>Theropoda</taxon>
        <taxon>Coelurosauria</taxon>
        <taxon>Aves</taxon>
        <taxon>Neognathae</taxon>
        <taxon>Neoaves</taxon>
        <taxon>Telluraves</taxon>
        <taxon>Coraciimorphae</taxon>
        <taxon>Bucerotiformes</taxon>
        <taxon>Rhinopomastidae</taxon>
        <taxon>Rhinopomastus</taxon>
    </lineage>
</organism>
<dbReference type="GO" id="GO:0005178">
    <property type="term" value="F:integrin binding"/>
    <property type="evidence" value="ECO:0007669"/>
    <property type="project" value="TreeGrafter"/>
</dbReference>
<proteinExistence type="inferred from homology"/>
<dbReference type="SMART" id="SM00191">
    <property type="entry name" value="Int_alpha"/>
    <property type="match status" value="2"/>
</dbReference>
<dbReference type="GO" id="GO:0008305">
    <property type="term" value="C:integrin complex"/>
    <property type="evidence" value="ECO:0007669"/>
    <property type="project" value="InterPro"/>
</dbReference>
<gene>
    <name evidence="4" type="primary">Itga5</name>
    <name evidence="4" type="ORF">RHICYA_R04429</name>
</gene>
<feature type="non-terminal residue" evidence="4">
    <location>
        <position position="214"/>
    </location>
</feature>
<dbReference type="SUPFAM" id="SSF69318">
    <property type="entry name" value="Integrin alpha N-terminal domain"/>
    <property type="match status" value="1"/>
</dbReference>
<protein>
    <submittedName>
        <fullName evidence="4">ITA5 protein</fullName>
    </submittedName>
</protein>
<dbReference type="PRINTS" id="PR01185">
    <property type="entry name" value="INTEGRINA"/>
</dbReference>
<dbReference type="GO" id="GO:0098609">
    <property type="term" value="P:cell-cell adhesion"/>
    <property type="evidence" value="ECO:0007669"/>
    <property type="project" value="TreeGrafter"/>
</dbReference>
<comment type="caution">
    <text evidence="4">The sequence shown here is derived from an EMBL/GenBank/DDBJ whole genome shotgun (WGS) entry which is preliminary data.</text>
</comment>
<dbReference type="InterPro" id="IPR000413">
    <property type="entry name" value="Integrin_alpha"/>
</dbReference>
<keyword evidence="1" id="KW-0325">Glycoprotein</keyword>
<keyword evidence="3" id="KW-0401">Integrin</keyword>
<dbReference type="InterPro" id="IPR028994">
    <property type="entry name" value="Integrin_alpha_N"/>
</dbReference>
<dbReference type="Gene3D" id="2.130.10.130">
    <property type="entry name" value="Integrin alpha, N-terminal"/>
    <property type="match status" value="1"/>
</dbReference>
<dbReference type="PROSITE" id="PS51470">
    <property type="entry name" value="FG_GAP"/>
    <property type="match status" value="2"/>
</dbReference>
<feature type="repeat" description="FG-GAP" evidence="2">
    <location>
        <begin position="53"/>
        <end position="127"/>
    </location>
</feature>
<dbReference type="AlphaFoldDB" id="A0A7L1N0G8"/>
<name>A0A7L1N0G8_RHICY</name>
<dbReference type="PANTHER" id="PTHR23220:SF3">
    <property type="entry name" value="INTEGRIN ALPHA-5"/>
    <property type="match status" value="1"/>
</dbReference>
<dbReference type="GO" id="GO:0001525">
    <property type="term" value="P:angiogenesis"/>
    <property type="evidence" value="ECO:0007669"/>
    <property type="project" value="TreeGrafter"/>
</dbReference>
<dbReference type="GO" id="GO:0033627">
    <property type="term" value="P:cell adhesion mediated by integrin"/>
    <property type="evidence" value="ECO:0007669"/>
    <property type="project" value="TreeGrafter"/>
</dbReference>
<evidence type="ECO:0000313" key="4">
    <source>
        <dbReference type="EMBL" id="NXN92889.1"/>
    </source>
</evidence>